<dbReference type="AlphaFoldDB" id="A0A4S3TGM7"/>
<protein>
    <submittedName>
        <fullName evidence="1">Uncharacterized protein</fullName>
    </submittedName>
</protein>
<name>A0A4S3TGM7_9EURY</name>
<dbReference type="Proteomes" id="UP000318864">
    <property type="component" value="Unassembled WGS sequence"/>
</dbReference>
<dbReference type="OrthoDB" id="350049at2157"/>
<evidence type="ECO:0000313" key="2">
    <source>
        <dbReference type="Proteomes" id="UP000318864"/>
    </source>
</evidence>
<dbReference type="EMBL" id="RBZW01000072">
    <property type="protein sequence ID" value="THE63104.1"/>
    <property type="molecule type" value="Genomic_DNA"/>
</dbReference>
<gene>
    <name evidence="1" type="ORF">D8Y22_19935</name>
</gene>
<reference evidence="1 2" key="1">
    <citation type="submission" date="2018-10" db="EMBL/GenBank/DDBJ databases">
        <title>Natronolimnobius sp. XQ-INN 246 isolated from Inner Mongolia Autonomous Region of China.</title>
        <authorList>
            <person name="Xue Q."/>
        </authorList>
    </citation>
    <scope>NUCLEOTIDE SEQUENCE [LARGE SCALE GENOMIC DNA]</scope>
    <source>
        <strain evidence="1 2">XQ-INN 246</strain>
    </source>
</reference>
<comment type="caution">
    <text evidence="1">The sequence shown here is derived from an EMBL/GenBank/DDBJ whole genome shotgun (WGS) entry which is preliminary data.</text>
</comment>
<dbReference type="RefSeq" id="WP_141466381.1">
    <property type="nucleotide sequence ID" value="NZ_RBZW01000072.1"/>
</dbReference>
<accession>A0A4S3TGM7</accession>
<evidence type="ECO:0000313" key="1">
    <source>
        <dbReference type="EMBL" id="THE63104.1"/>
    </source>
</evidence>
<keyword evidence="2" id="KW-1185">Reference proteome</keyword>
<proteinExistence type="predicted"/>
<organism evidence="1 2">
    <name type="scientific">Salinadaptatus halalkaliphilus</name>
    <dbReference type="NCBI Taxonomy" id="2419781"/>
    <lineage>
        <taxon>Archaea</taxon>
        <taxon>Methanobacteriati</taxon>
        <taxon>Methanobacteriota</taxon>
        <taxon>Stenosarchaea group</taxon>
        <taxon>Halobacteria</taxon>
        <taxon>Halobacteriales</taxon>
        <taxon>Natrialbaceae</taxon>
        <taxon>Salinadaptatus</taxon>
    </lineage>
</organism>
<sequence>MSFDDLLPEANQLYEHLLSELDFLRNYESGAFERNCEYVTTAYFSMKSQEPNNWTLDLSPNWVLDIGGEDFDTGEARDFQENMGKAIVGGKISVADRDFEEYSLNLTLLAQEDTEARGRDENRHLGAPCCWSAEAAEFDYRVARRYHFDIDMGNNEDERKPVSHLQNGGKFESGHIQFANPHYCSSPLDKPRLPHPPMDPILILHMLAKQYQTLSQMIQSEWGNRVRRAERHLWQPYHSTISDWYDVGAGSETFATYIEND</sequence>